<evidence type="ECO:0000313" key="2">
    <source>
        <dbReference type="EMBL" id="OEG17761.1"/>
    </source>
</evidence>
<name>A0A1E5GYG0_9ENTE</name>
<dbReference type="Gene3D" id="3.40.630.30">
    <property type="match status" value="1"/>
</dbReference>
<organism evidence="2 3">
    <name type="scientific">Enterococcus termitis</name>
    <dbReference type="NCBI Taxonomy" id="332950"/>
    <lineage>
        <taxon>Bacteria</taxon>
        <taxon>Bacillati</taxon>
        <taxon>Bacillota</taxon>
        <taxon>Bacilli</taxon>
        <taxon>Lactobacillales</taxon>
        <taxon>Enterococcaceae</taxon>
        <taxon>Enterococcus</taxon>
    </lineage>
</organism>
<dbReference type="InterPro" id="IPR016181">
    <property type="entry name" value="Acyl_CoA_acyltransferase"/>
</dbReference>
<dbReference type="EMBL" id="MIJY01000010">
    <property type="protein sequence ID" value="OEG17761.1"/>
    <property type="molecule type" value="Genomic_DNA"/>
</dbReference>
<feature type="domain" description="N-acetyltransferase" evidence="1">
    <location>
        <begin position="29"/>
        <end position="176"/>
    </location>
</feature>
<protein>
    <recommendedName>
        <fullName evidence="1">N-acetyltransferase domain-containing protein</fullName>
    </recommendedName>
</protein>
<dbReference type="RefSeq" id="WP_069662932.1">
    <property type="nucleotide sequence ID" value="NZ_JBHUJJ010000001.1"/>
</dbReference>
<dbReference type="Pfam" id="PF00583">
    <property type="entry name" value="Acetyltransf_1"/>
    <property type="match status" value="1"/>
</dbReference>
<keyword evidence="3" id="KW-1185">Reference proteome</keyword>
<gene>
    <name evidence="2" type="ORF">BCR25_17970</name>
</gene>
<dbReference type="GO" id="GO:0016747">
    <property type="term" value="F:acyltransferase activity, transferring groups other than amino-acyl groups"/>
    <property type="evidence" value="ECO:0007669"/>
    <property type="project" value="InterPro"/>
</dbReference>
<dbReference type="Proteomes" id="UP000095094">
    <property type="component" value="Unassembled WGS sequence"/>
</dbReference>
<accession>A0A1E5GYG0</accession>
<dbReference type="AlphaFoldDB" id="A0A1E5GYG0"/>
<dbReference type="PROSITE" id="PS51186">
    <property type="entry name" value="GNAT"/>
    <property type="match status" value="1"/>
</dbReference>
<comment type="caution">
    <text evidence="2">The sequence shown here is derived from an EMBL/GenBank/DDBJ whole genome shotgun (WGS) entry which is preliminary data.</text>
</comment>
<evidence type="ECO:0000313" key="3">
    <source>
        <dbReference type="Proteomes" id="UP000095094"/>
    </source>
</evidence>
<proteinExistence type="predicted"/>
<sequence>MSQRTIMVKKVTAEQQPFHFAFAAMTEEKKVKWYQEKLARHLLVAFEGTVDDQGEDLAQWQLELEEVFQGKYGPLLTEHSFYHGDSDSITGSVIVTLFRDIPLVIYLAVESMNRGTGLAQELMQRMLDSFIGTDYQHVFLVVTDENSAAKRLYERLGFEAAGTDWDTVLTERDFSN</sequence>
<reference evidence="3" key="1">
    <citation type="submission" date="2016-09" db="EMBL/GenBank/DDBJ databases">
        <authorList>
            <person name="Gulvik C.A."/>
        </authorList>
    </citation>
    <scope>NUCLEOTIDE SEQUENCE [LARGE SCALE GENOMIC DNA]</scope>
    <source>
        <strain evidence="3">LMG 8895</strain>
    </source>
</reference>
<dbReference type="SUPFAM" id="SSF55729">
    <property type="entry name" value="Acyl-CoA N-acyltransferases (Nat)"/>
    <property type="match status" value="1"/>
</dbReference>
<evidence type="ECO:0000259" key="1">
    <source>
        <dbReference type="PROSITE" id="PS51186"/>
    </source>
</evidence>
<dbReference type="InterPro" id="IPR000182">
    <property type="entry name" value="GNAT_dom"/>
</dbReference>
<dbReference type="OrthoDB" id="2183108at2"/>